<reference evidence="1" key="1">
    <citation type="journal article" date="2014" name="Int. J. Syst. Evol. Microbiol.">
        <title>Complete genome sequence of Corynebacterium casei LMG S-19264T (=DSM 44701T), isolated from a smear-ripened cheese.</title>
        <authorList>
            <consortium name="US DOE Joint Genome Institute (JGI-PGF)"/>
            <person name="Walter F."/>
            <person name="Albersmeier A."/>
            <person name="Kalinowski J."/>
            <person name="Ruckert C."/>
        </authorList>
    </citation>
    <scope>NUCLEOTIDE SEQUENCE</scope>
    <source>
        <strain evidence="1">JCM 14265</strain>
    </source>
</reference>
<evidence type="ECO:0000313" key="1">
    <source>
        <dbReference type="EMBL" id="GAA0540660.1"/>
    </source>
</evidence>
<dbReference type="PANTHER" id="PTHR10151:SF120">
    <property type="entry name" value="BIS(5'-ADENOSYL)-TRIPHOSPHATASE"/>
    <property type="match status" value="1"/>
</dbReference>
<dbReference type="SUPFAM" id="SSF53649">
    <property type="entry name" value="Alkaline phosphatase-like"/>
    <property type="match status" value="1"/>
</dbReference>
<evidence type="ECO:0000313" key="2">
    <source>
        <dbReference type="Proteomes" id="UP001501425"/>
    </source>
</evidence>
<dbReference type="PANTHER" id="PTHR10151">
    <property type="entry name" value="ECTONUCLEOTIDE PYROPHOSPHATASE/PHOSPHODIESTERASE"/>
    <property type="match status" value="1"/>
</dbReference>
<protein>
    <submittedName>
        <fullName evidence="1">Alkaline phosphatase family protein</fullName>
    </submittedName>
</protein>
<organism evidence="1 2">
    <name type="scientific">Halorubrum ejinorense</name>
    <dbReference type="NCBI Taxonomy" id="425309"/>
    <lineage>
        <taxon>Archaea</taxon>
        <taxon>Methanobacteriati</taxon>
        <taxon>Methanobacteriota</taxon>
        <taxon>Stenosarchaea group</taxon>
        <taxon>Halobacteria</taxon>
        <taxon>Halobacteriales</taxon>
        <taxon>Haloferacaceae</taxon>
        <taxon>Halorubrum</taxon>
    </lineage>
</organism>
<dbReference type="GO" id="GO:0016787">
    <property type="term" value="F:hydrolase activity"/>
    <property type="evidence" value="ECO:0007669"/>
    <property type="project" value="UniProtKB-ARBA"/>
</dbReference>
<dbReference type="InterPro" id="IPR017850">
    <property type="entry name" value="Alkaline_phosphatase_core_sf"/>
</dbReference>
<comment type="caution">
    <text evidence="1">The sequence shown here is derived from an EMBL/GenBank/DDBJ whole genome shotgun (WGS) entry which is preliminary data.</text>
</comment>
<accession>A0AAV3SSI0</accession>
<proteinExistence type="predicted"/>
<gene>
    <name evidence="1" type="ORF">GCM10008994_14680</name>
</gene>
<dbReference type="InterPro" id="IPR002591">
    <property type="entry name" value="Phosphodiest/P_Trfase"/>
</dbReference>
<dbReference type="AlphaFoldDB" id="A0AAV3SSI0"/>
<dbReference type="Gene3D" id="3.40.720.10">
    <property type="entry name" value="Alkaline Phosphatase, subunit A"/>
    <property type="match status" value="1"/>
</dbReference>
<dbReference type="EMBL" id="BAAADQ010000006">
    <property type="protein sequence ID" value="GAA0540660.1"/>
    <property type="molecule type" value="Genomic_DNA"/>
</dbReference>
<reference evidence="1" key="2">
    <citation type="submission" date="2023-12" db="EMBL/GenBank/DDBJ databases">
        <authorList>
            <person name="Sun Q."/>
            <person name="Inoue M."/>
        </authorList>
    </citation>
    <scope>NUCLEOTIDE SEQUENCE</scope>
    <source>
        <strain evidence="1">JCM 14265</strain>
    </source>
</reference>
<sequence length="452" mass="49736">MACGMGLFDKLGGGSDERVVFLGIDGVPYGLIEEHPDVFPNLTEIAESGSGGQISSIVPPESSACWPTLTTGTNPGKTGVYGFQDRSSGSYDTYVPMGSHVNGPRVWDLVTDEGRDASVFNVPVTFPPSSRIQRHVSGFLSPSVEEASSDADIQRAIEGFGYQVDVNAKLGHDDDKSAFIADAEKTISARHKTFRHFLQKDDWDLFFGVYMTTDRVNHFLFGDYATDGEYADEFLEFYQTLDAYIGEIRQLIDPETTLIVASDHGFTHLTHEVYLNKWLEEDGWLEYATEDHEELGDIDEATRAYSLIPGRLFLNMEGREPDGAVPKTEYESVRNDLIADLESLTGPDGRQVCRKIVRGEDAFSGDNTDIAPDLVVIPADGYDLKAGFTDKDEVFATGPRNGMHKFENACLFSTSADLDLTDVDLLDIAPTILDLMDIDADTERLDGTSLVA</sequence>
<dbReference type="Pfam" id="PF01663">
    <property type="entry name" value="Phosphodiest"/>
    <property type="match status" value="1"/>
</dbReference>
<name>A0AAV3SSI0_9EURY</name>
<dbReference type="Proteomes" id="UP001501425">
    <property type="component" value="Unassembled WGS sequence"/>
</dbReference>